<name>A0AAV5V8T7_9BILA</name>
<accession>A0AAV5V8T7</accession>
<evidence type="ECO:0000313" key="1">
    <source>
        <dbReference type="EMBL" id="GMT15156.1"/>
    </source>
</evidence>
<dbReference type="AlphaFoldDB" id="A0AAV5V8T7"/>
<sequence>TSGGCDLPCPDGFTEGVNGCLVLQTKNGSYSNSLGHCQLLENGDLLAYQDFQHEFEAVSSIMKSISLPNYLFYVNGFASDLV</sequence>
<proteinExistence type="predicted"/>
<feature type="non-terminal residue" evidence="1">
    <location>
        <position position="1"/>
    </location>
</feature>
<dbReference type="Proteomes" id="UP001432322">
    <property type="component" value="Unassembled WGS sequence"/>
</dbReference>
<dbReference type="EMBL" id="BTSY01000002">
    <property type="protein sequence ID" value="GMT15156.1"/>
    <property type="molecule type" value="Genomic_DNA"/>
</dbReference>
<organism evidence="1 2">
    <name type="scientific">Pristionchus fissidentatus</name>
    <dbReference type="NCBI Taxonomy" id="1538716"/>
    <lineage>
        <taxon>Eukaryota</taxon>
        <taxon>Metazoa</taxon>
        <taxon>Ecdysozoa</taxon>
        <taxon>Nematoda</taxon>
        <taxon>Chromadorea</taxon>
        <taxon>Rhabditida</taxon>
        <taxon>Rhabditina</taxon>
        <taxon>Diplogasteromorpha</taxon>
        <taxon>Diplogasteroidea</taxon>
        <taxon>Neodiplogasteridae</taxon>
        <taxon>Pristionchus</taxon>
    </lineage>
</organism>
<feature type="non-terminal residue" evidence="1">
    <location>
        <position position="82"/>
    </location>
</feature>
<protein>
    <submittedName>
        <fullName evidence="1">Uncharacterized protein</fullName>
    </submittedName>
</protein>
<comment type="caution">
    <text evidence="1">The sequence shown here is derived from an EMBL/GenBank/DDBJ whole genome shotgun (WGS) entry which is preliminary data.</text>
</comment>
<keyword evidence="2" id="KW-1185">Reference proteome</keyword>
<dbReference type="SUPFAM" id="SSF56436">
    <property type="entry name" value="C-type lectin-like"/>
    <property type="match status" value="1"/>
</dbReference>
<gene>
    <name evidence="1" type="ORF">PFISCL1PPCAC_6453</name>
</gene>
<evidence type="ECO:0000313" key="2">
    <source>
        <dbReference type="Proteomes" id="UP001432322"/>
    </source>
</evidence>
<dbReference type="InterPro" id="IPR016187">
    <property type="entry name" value="CTDL_fold"/>
</dbReference>
<reference evidence="1" key="1">
    <citation type="submission" date="2023-10" db="EMBL/GenBank/DDBJ databases">
        <title>Genome assembly of Pristionchus species.</title>
        <authorList>
            <person name="Yoshida K."/>
            <person name="Sommer R.J."/>
        </authorList>
    </citation>
    <scope>NUCLEOTIDE SEQUENCE</scope>
    <source>
        <strain evidence="1">RS5133</strain>
    </source>
</reference>